<accession>A0A0U3KCW4</accession>
<evidence type="ECO:0000313" key="1">
    <source>
        <dbReference type="EMBL" id="ALU92449.1"/>
    </source>
</evidence>
<protein>
    <submittedName>
        <fullName evidence="1">Uncharacterized protein</fullName>
    </submittedName>
</protein>
<sequence length="59" mass="6650">MEFCTPLWRDVEALRQLRDRFPGLPRVVVNTQEAVMDLETATPYEAAFPGIEITDGGLL</sequence>
<dbReference type="KEGG" id="sgb:WQO_03215"/>
<gene>
    <name evidence="1" type="ORF">WQO_03215</name>
</gene>
<dbReference type="AlphaFoldDB" id="A0A0U3KCW4"/>
<dbReference type="Proteomes" id="UP000064183">
    <property type="component" value="Chromosome"/>
</dbReference>
<dbReference type="EMBL" id="CP013738">
    <property type="protein sequence ID" value="ALU92449.1"/>
    <property type="molecule type" value="Genomic_DNA"/>
</dbReference>
<name>A0A0U3KCW4_STRGL</name>
<evidence type="ECO:0000313" key="2">
    <source>
        <dbReference type="Proteomes" id="UP000064183"/>
    </source>
</evidence>
<organism evidence="1 2">
    <name type="scientific">Streptomyces globisporus C-1027</name>
    <dbReference type="NCBI Taxonomy" id="1172567"/>
    <lineage>
        <taxon>Bacteria</taxon>
        <taxon>Bacillati</taxon>
        <taxon>Actinomycetota</taxon>
        <taxon>Actinomycetes</taxon>
        <taxon>Kitasatosporales</taxon>
        <taxon>Streptomycetaceae</taxon>
        <taxon>Streptomyces</taxon>
    </lineage>
</organism>
<reference evidence="1 2" key="1">
    <citation type="journal article" date="2012" name="J. Bacteriol.">
        <title>Draft genome sequence of Streptomyces globisporus C-1027, which produces an antitumor antibiotic consisting of a nine-membered enediyne with a chromoprotein.</title>
        <authorList>
            <person name="Wang L."/>
            <person name="Wang S."/>
            <person name="He Q."/>
            <person name="Yu T."/>
            <person name="Li Q."/>
            <person name="Hong B."/>
        </authorList>
    </citation>
    <scope>NUCLEOTIDE SEQUENCE [LARGE SCALE GENOMIC DNA]</scope>
    <source>
        <strain evidence="1 2">C-1027</strain>
    </source>
</reference>
<proteinExistence type="predicted"/>